<dbReference type="Proteomes" id="UP001060085">
    <property type="component" value="Linkage Group LG01"/>
</dbReference>
<keyword evidence="2" id="KW-1185">Reference proteome</keyword>
<sequence>MECNLPSPVGAKNGQESCNPRPTVDGRPYPTISGFYAAIVIDNLRELRYNYFRLHLDYSQGCLELEKEEQSRIINGDTNTDYTMEYQWASMLEQRVENMAFQSQYTHYQSAMFQENWHGYDTYFSQYSLEWRMQSNNPWGDYAQYSTYDHVPLTHL</sequence>
<accession>A0ACC0CAH2</accession>
<evidence type="ECO:0000313" key="2">
    <source>
        <dbReference type="Proteomes" id="UP001060085"/>
    </source>
</evidence>
<evidence type="ECO:0000313" key="1">
    <source>
        <dbReference type="EMBL" id="KAI5681885.1"/>
    </source>
</evidence>
<name>A0ACC0CAH2_CATRO</name>
<gene>
    <name evidence="1" type="ORF">M9H77_03113</name>
</gene>
<protein>
    <submittedName>
        <fullName evidence="1">Uncharacterized protein</fullName>
    </submittedName>
</protein>
<comment type="caution">
    <text evidence="1">The sequence shown here is derived from an EMBL/GenBank/DDBJ whole genome shotgun (WGS) entry which is preliminary data.</text>
</comment>
<organism evidence="1 2">
    <name type="scientific">Catharanthus roseus</name>
    <name type="common">Madagascar periwinkle</name>
    <name type="synonym">Vinca rosea</name>
    <dbReference type="NCBI Taxonomy" id="4058"/>
    <lineage>
        <taxon>Eukaryota</taxon>
        <taxon>Viridiplantae</taxon>
        <taxon>Streptophyta</taxon>
        <taxon>Embryophyta</taxon>
        <taxon>Tracheophyta</taxon>
        <taxon>Spermatophyta</taxon>
        <taxon>Magnoliopsida</taxon>
        <taxon>eudicotyledons</taxon>
        <taxon>Gunneridae</taxon>
        <taxon>Pentapetalae</taxon>
        <taxon>asterids</taxon>
        <taxon>lamiids</taxon>
        <taxon>Gentianales</taxon>
        <taxon>Apocynaceae</taxon>
        <taxon>Rauvolfioideae</taxon>
        <taxon>Vinceae</taxon>
        <taxon>Catharanthinae</taxon>
        <taxon>Catharanthus</taxon>
    </lineage>
</organism>
<proteinExistence type="predicted"/>
<dbReference type="EMBL" id="CM044701">
    <property type="protein sequence ID" value="KAI5681885.1"/>
    <property type="molecule type" value="Genomic_DNA"/>
</dbReference>
<reference evidence="2" key="1">
    <citation type="journal article" date="2023" name="Nat. Plants">
        <title>Single-cell RNA sequencing provides a high-resolution roadmap for understanding the multicellular compartmentation of specialized metabolism.</title>
        <authorList>
            <person name="Sun S."/>
            <person name="Shen X."/>
            <person name="Li Y."/>
            <person name="Li Y."/>
            <person name="Wang S."/>
            <person name="Li R."/>
            <person name="Zhang H."/>
            <person name="Shen G."/>
            <person name="Guo B."/>
            <person name="Wei J."/>
            <person name="Xu J."/>
            <person name="St-Pierre B."/>
            <person name="Chen S."/>
            <person name="Sun C."/>
        </authorList>
    </citation>
    <scope>NUCLEOTIDE SEQUENCE [LARGE SCALE GENOMIC DNA]</scope>
</reference>